<dbReference type="EMBL" id="MEXN01000005">
    <property type="protein sequence ID" value="OGD03702.1"/>
    <property type="molecule type" value="Genomic_DNA"/>
</dbReference>
<feature type="chain" id="PRO_5009516004" description="Glycosyl hydrolase family 32 N-terminal domain-containing protein" evidence="2">
    <location>
        <begin position="26"/>
        <end position="373"/>
    </location>
</feature>
<accession>A0A1F4ZBQ3</accession>
<dbReference type="STRING" id="1797259.A2989_03405"/>
<comment type="caution">
    <text evidence="3">The sequence shown here is derived from an EMBL/GenBank/DDBJ whole genome shotgun (WGS) entry which is preliminary data.</text>
</comment>
<evidence type="ECO:0000313" key="4">
    <source>
        <dbReference type="Proteomes" id="UP000177080"/>
    </source>
</evidence>
<dbReference type="InterPro" id="IPR023296">
    <property type="entry name" value="Glyco_hydro_beta-prop_sf"/>
</dbReference>
<evidence type="ECO:0000256" key="2">
    <source>
        <dbReference type="SAM" id="SignalP"/>
    </source>
</evidence>
<name>A0A1F4ZBQ3_9BACT</name>
<organism evidence="3 4">
    <name type="scientific">Candidatus Amesbacteria bacterium RIFCSPLOWO2_01_FULL_48_25</name>
    <dbReference type="NCBI Taxonomy" id="1797259"/>
    <lineage>
        <taxon>Bacteria</taxon>
        <taxon>Candidatus Amesiibacteriota</taxon>
    </lineage>
</organism>
<reference evidence="3 4" key="1">
    <citation type="journal article" date="2016" name="Nat. Commun.">
        <title>Thousands of microbial genomes shed light on interconnected biogeochemical processes in an aquifer system.</title>
        <authorList>
            <person name="Anantharaman K."/>
            <person name="Brown C.T."/>
            <person name="Hug L.A."/>
            <person name="Sharon I."/>
            <person name="Castelle C.J."/>
            <person name="Probst A.J."/>
            <person name="Thomas B.C."/>
            <person name="Singh A."/>
            <person name="Wilkins M.J."/>
            <person name="Karaoz U."/>
            <person name="Brodie E.L."/>
            <person name="Williams K.H."/>
            <person name="Hubbard S.S."/>
            <person name="Banfield J.F."/>
        </authorList>
    </citation>
    <scope>NUCLEOTIDE SEQUENCE [LARGE SCALE GENOMIC DNA]</scope>
</reference>
<dbReference type="Gene3D" id="2.115.10.20">
    <property type="entry name" value="Glycosyl hydrolase domain, family 43"/>
    <property type="match status" value="1"/>
</dbReference>
<evidence type="ECO:0000313" key="3">
    <source>
        <dbReference type="EMBL" id="OGD03702.1"/>
    </source>
</evidence>
<dbReference type="Proteomes" id="UP000177080">
    <property type="component" value="Unassembled WGS sequence"/>
</dbReference>
<feature type="region of interest" description="Disordered" evidence="1">
    <location>
        <begin position="339"/>
        <end position="373"/>
    </location>
</feature>
<dbReference type="AlphaFoldDB" id="A0A1F4ZBQ3"/>
<keyword evidence="2" id="KW-0732">Signal</keyword>
<feature type="compositionally biased region" description="Low complexity" evidence="1">
    <location>
        <begin position="339"/>
        <end position="357"/>
    </location>
</feature>
<feature type="signal peptide" evidence="2">
    <location>
        <begin position="1"/>
        <end position="25"/>
    </location>
</feature>
<evidence type="ECO:0000256" key="1">
    <source>
        <dbReference type="SAM" id="MobiDB-lite"/>
    </source>
</evidence>
<proteinExistence type="predicted"/>
<dbReference type="SUPFAM" id="SSF75005">
    <property type="entry name" value="Arabinanase/levansucrase/invertase"/>
    <property type="match status" value="1"/>
</dbReference>
<protein>
    <recommendedName>
        <fullName evidence="5">Glycosyl hydrolase family 32 N-terminal domain-containing protein</fullName>
    </recommendedName>
</protein>
<sequence length="373" mass="39783">MSKKLFLLVLIFSLAVFLTASRSSKAEVTLTSFGSLVLPETSAWVNLGIAISEGAEGEWDRYLWGGFAESLVKKHGVYYLYYQGSSSFSDTCNDNTYRQIGVATSTDGINWTKYAGNPVITWTDQGAVTEGAVSSGAVLGADGNIYLYYGANSAYDQCLVHAAGRLAQSSDGINFTDVGEVIHNASPLWGFGDEIFPVGVYENGGSWNVFYIPNGVSKYANKKLGVITGSSLTGLDPNQSRGVNGGLPAWGPVSIVSDSSAAYAFVNDPATNRPVKVYSFAPGFPSSMTLRKTYVFSDCMQASVLYEPEMSRWLMLCRDVPDNAFYRVKVAPVVFATPSPTGGPVPTIGPSSTSSPKSTPPSSSPTPWPTGTK</sequence>
<gene>
    <name evidence="3" type="ORF">A2989_03405</name>
</gene>
<feature type="compositionally biased region" description="Pro residues" evidence="1">
    <location>
        <begin position="358"/>
        <end position="373"/>
    </location>
</feature>
<evidence type="ECO:0008006" key="5">
    <source>
        <dbReference type="Google" id="ProtNLM"/>
    </source>
</evidence>